<evidence type="ECO:0000256" key="2">
    <source>
        <dbReference type="SAM" id="MobiDB-lite"/>
    </source>
</evidence>
<dbReference type="AlphaFoldDB" id="A0AB34IGX2"/>
<gene>
    <name evidence="3" type="ORF">AB1Y20_011639</name>
</gene>
<proteinExistence type="predicted"/>
<organism evidence="3 4">
    <name type="scientific">Prymnesium parvum</name>
    <name type="common">Toxic golden alga</name>
    <dbReference type="NCBI Taxonomy" id="97485"/>
    <lineage>
        <taxon>Eukaryota</taxon>
        <taxon>Haptista</taxon>
        <taxon>Haptophyta</taxon>
        <taxon>Prymnesiophyceae</taxon>
        <taxon>Prymnesiales</taxon>
        <taxon>Prymnesiaceae</taxon>
        <taxon>Prymnesium</taxon>
    </lineage>
</organism>
<evidence type="ECO:0000256" key="1">
    <source>
        <dbReference type="SAM" id="Coils"/>
    </source>
</evidence>
<keyword evidence="1" id="KW-0175">Coiled coil</keyword>
<dbReference type="Proteomes" id="UP001515480">
    <property type="component" value="Unassembled WGS sequence"/>
</dbReference>
<name>A0AB34IGX2_PRYPA</name>
<evidence type="ECO:0000313" key="4">
    <source>
        <dbReference type="Proteomes" id="UP001515480"/>
    </source>
</evidence>
<accession>A0AB34IGX2</accession>
<feature type="coiled-coil region" evidence="1">
    <location>
        <begin position="73"/>
        <end position="100"/>
    </location>
</feature>
<sequence>MEAVRIAYGVPRERHLRSSAASLESTSYREIGRAPSTPITGWRSAEQLEAKLGGVRHIASALELENQLLRSEGARKSARIAQLEDAVSSLEAELLSLDQTVRASLDLLSFRPGQPLSADAAATLDVAVDEAYAEEAEADESEEDDDDDDWVTADWIASLGTCEMIAKALLKPIRMRDCNARLERRFMGRVGARDCRRTVYELLGNSGVLERVAGIIWEGASRLERARGDRASTQRTPARYRSRGGAGEATRADASTRRPSFTLFCHATERKLELLPCSTLELQSVVQRGPVLQLDVCPLATSSDTDSNVLFSSSNPTVTISCRIGGADAKGERRGGRAPSHTQLPQAPARASAAPPPAPSRPPRQRDRDGGDWLSREGEGAVARGVPWCATWAPDGGCYLWYHLPNASGLVDARYRSRGQREWVSHKPATVQVLPGSWWRTPSWPHAGDASFEQSCWVGGECVIAGIIGPTDVQPMLPDGVTPPPPAPSPHRKSTAKALSAQKSDERRTCSTVSCATRSPAAEPPAHPPRVTATPRLVASPPLPSEDFMVWCGVRYVRIWALLRPERGRFGGGFTTSATAIRALASNASSIHIRMANQPAQNVTLQPGVDWPLERLRRGLPFDTTLHGVDVTKAVARVTWTGTMVDSMWNRGMSKYSEGTSISDGDLYHAAGNPNGLFLCQGERCEFRAGFVAPVEVWLGAGDLDVEWASTLLGNDQSAFH</sequence>
<evidence type="ECO:0000313" key="3">
    <source>
        <dbReference type="EMBL" id="KAL1499434.1"/>
    </source>
</evidence>
<keyword evidence="4" id="KW-1185">Reference proteome</keyword>
<feature type="compositionally biased region" description="Basic and acidic residues" evidence="2">
    <location>
        <begin position="364"/>
        <end position="377"/>
    </location>
</feature>
<feature type="region of interest" description="Disordered" evidence="2">
    <location>
        <begin position="228"/>
        <end position="254"/>
    </location>
</feature>
<reference evidence="3 4" key="1">
    <citation type="journal article" date="2024" name="Science">
        <title>Giant polyketide synthase enzymes in the biosynthesis of giant marine polyether toxins.</title>
        <authorList>
            <person name="Fallon T.R."/>
            <person name="Shende V.V."/>
            <person name="Wierzbicki I.H."/>
            <person name="Pendleton A.L."/>
            <person name="Watervoot N.F."/>
            <person name="Auber R.P."/>
            <person name="Gonzalez D.J."/>
            <person name="Wisecaver J.H."/>
            <person name="Moore B.S."/>
        </authorList>
    </citation>
    <scope>NUCLEOTIDE SEQUENCE [LARGE SCALE GENOMIC DNA]</scope>
    <source>
        <strain evidence="3 4">12B1</strain>
    </source>
</reference>
<protein>
    <submittedName>
        <fullName evidence="3">Uncharacterized protein</fullName>
    </submittedName>
</protein>
<comment type="caution">
    <text evidence="3">The sequence shown here is derived from an EMBL/GenBank/DDBJ whole genome shotgun (WGS) entry which is preliminary data.</text>
</comment>
<feature type="region of interest" description="Disordered" evidence="2">
    <location>
        <begin position="474"/>
        <end position="509"/>
    </location>
</feature>
<feature type="region of interest" description="Disordered" evidence="2">
    <location>
        <begin position="514"/>
        <end position="533"/>
    </location>
</feature>
<dbReference type="EMBL" id="JBGBPQ010000025">
    <property type="protein sequence ID" value="KAL1499434.1"/>
    <property type="molecule type" value="Genomic_DNA"/>
</dbReference>
<feature type="region of interest" description="Disordered" evidence="2">
    <location>
        <begin position="327"/>
        <end position="377"/>
    </location>
</feature>